<dbReference type="SUPFAM" id="SSF81811">
    <property type="entry name" value="Helical domain of Sec23/24"/>
    <property type="match status" value="1"/>
</dbReference>
<evidence type="ECO:0000256" key="3">
    <source>
        <dbReference type="ARBA" id="ARBA00004397"/>
    </source>
</evidence>
<dbReference type="SUPFAM" id="SSF82754">
    <property type="entry name" value="C-terminal, gelsolin-like domain of Sec23/24"/>
    <property type="match status" value="1"/>
</dbReference>
<evidence type="ECO:0000313" key="23">
    <source>
        <dbReference type="Proteomes" id="UP000838412"/>
    </source>
</evidence>
<dbReference type="Pfam" id="PF04810">
    <property type="entry name" value="zf-Sec23_Sec24"/>
    <property type="match status" value="1"/>
</dbReference>
<evidence type="ECO:0000256" key="14">
    <source>
        <dbReference type="ARBA" id="ARBA00023136"/>
    </source>
</evidence>
<dbReference type="GO" id="GO:0005789">
    <property type="term" value="C:endoplasmic reticulum membrane"/>
    <property type="evidence" value="ECO:0007669"/>
    <property type="project" value="UniProtKB-SubCell"/>
</dbReference>
<dbReference type="PANTHER" id="PTHR13803:SF39">
    <property type="entry name" value="SECRETORY 24AB, ISOFORM A"/>
    <property type="match status" value="1"/>
</dbReference>
<evidence type="ECO:0000256" key="16">
    <source>
        <dbReference type="SAM" id="MobiDB-lite"/>
    </source>
</evidence>
<feature type="compositionally biased region" description="Pro residues" evidence="16">
    <location>
        <begin position="208"/>
        <end position="243"/>
    </location>
</feature>
<dbReference type="PANTHER" id="PTHR13803">
    <property type="entry name" value="SEC24-RELATED PROTEIN"/>
    <property type="match status" value="1"/>
</dbReference>
<evidence type="ECO:0000256" key="4">
    <source>
        <dbReference type="ARBA" id="ARBA00004514"/>
    </source>
</evidence>
<evidence type="ECO:0000256" key="9">
    <source>
        <dbReference type="ARBA" id="ARBA00022824"/>
    </source>
</evidence>
<evidence type="ECO:0000256" key="13">
    <source>
        <dbReference type="ARBA" id="ARBA00023034"/>
    </source>
</evidence>
<comment type="similarity">
    <text evidence="5">Belongs to the SEC23/SEC24 family. SEC24 subfamily.</text>
</comment>
<dbReference type="GO" id="GO:0070971">
    <property type="term" value="C:endoplasmic reticulum exit site"/>
    <property type="evidence" value="ECO:0007669"/>
    <property type="project" value="TreeGrafter"/>
</dbReference>
<evidence type="ECO:0000256" key="6">
    <source>
        <dbReference type="ARBA" id="ARBA00022448"/>
    </source>
</evidence>
<keyword evidence="12" id="KW-0653">Protein transport</keyword>
<organism evidence="22 23">
    <name type="scientific">Branchiostoma lanceolatum</name>
    <name type="common">Common lancelet</name>
    <name type="synonym">Amphioxus lanceolatum</name>
    <dbReference type="NCBI Taxonomy" id="7740"/>
    <lineage>
        <taxon>Eukaryota</taxon>
        <taxon>Metazoa</taxon>
        <taxon>Chordata</taxon>
        <taxon>Cephalochordata</taxon>
        <taxon>Leptocardii</taxon>
        <taxon>Amphioxiformes</taxon>
        <taxon>Branchiostomatidae</taxon>
        <taxon>Branchiostoma</taxon>
    </lineage>
</organism>
<dbReference type="InterPro" id="IPR036175">
    <property type="entry name" value="Sec23/24_helical_dom_sf"/>
</dbReference>
<name>A0A8K0EFQ2_BRALA</name>
<dbReference type="Proteomes" id="UP000838412">
    <property type="component" value="Chromosome 15"/>
</dbReference>
<feature type="domain" description="Sec23/Sec24 trunk" evidence="19">
    <location>
        <begin position="721"/>
        <end position="959"/>
    </location>
</feature>
<dbReference type="InterPro" id="IPR012990">
    <property type="entry name" value="Beta-sandwich_Sec23_24"/>
</dbReference>
<evidence type="ECO:0000259" key="20">
    <source>
        <dbReference type="Pfam" id="PF04815"/>
    </source>
</evidence>
<dbReference type="EMBL" id="OV696700">
    <property type="protein sequence ID" value="CAH1247206.1"/>
    <property type="molecule type" value="Genomic_DNA"/>
</dbReference>
<keyword evidence="13" id="KW-0333">Golgi apparatus</keyword>
<feature type="compositionally biased region" description="Pro residues" evidence="16">
    <location>
        <begin position="517"/>
        <end position="528"/>
    </location>
</feature>
<dbReference type="GO" id="GO:0030127">
    <property type="term" value="C:COPII vesicle coat"/>
    <property type="evidence" value="ECO:0007669"/>
    <property type="project" value="InterPro"/>
</dbReference>
<feature type="domain" description="Sec23/Sec24 beta-sandwich" evidence="21">
    <location>
        <begin position="964"/>
        <end position="1048"/>
    </location>
</feature>
<dbReference type="GO" id="GO:0000139">
    <property type="term" value="C:Golgi membrane"/>
    <property type="evidence" value="ECO:0007669"/>
    <property type="project" value="UniProtKB-SubCell"/>
</dbReference>
<dbReference type="InterPro" id="IPR006895">
    <property type="entry name" value="Znf_Sec23_Sec24"/>
</dbReference>
<keyword evidence="15" id="KW-0968">Cytoplasmic vesicle</keyword>
<feature type="compositionally biased region" description="Pro residues" evidence="16">
    <location>
        <begin position="369"/>
        <end position="383"/>
    </location>
</feature>
<evidence type="ECO:0000259" key="18">
    <source>
        <dbReference type="Pfam" id="PF04810"/>
    </source>
</evidence>
<feature type="compositionally biased region" description="Pro residues" evidence="16">
    <location>
        <begin position="325"/>
        <end position="340"/>
    </location>
</feature>
<dbReference type="OrthoDB" id="49016at2759"/>
<evidence type="ECO:0000256" key="8">
    <source>
        <dbReference type="ARBA" id="ARBA00022723"/>
    </source>
</evidence>
<dbReference type="InterPro" id="IPR036174">
    <property type="entry name" value="Znf_Sec23_Sec24_sf"/>
</dbReference>
<keyword evidence="11" id="KW-0931">ER-Golgi transport</keyword>
<dbReference type="CDD" id="cd01479">
    <property type="entry name" value="Sec24-like"/>
    <property type="match status" value="1"/>
</dbReference>
<dbReference type="Gene3D" id="1.20.120.730">
    <property type="entry name" value="Sec23/Sec24 helical domain"/>
    <property type="match status" value="1"/>
</dbReference>
<feature type="compositionally biased region" description="Low complexity" evidence="16">
    <location>
        <begin position="62"/>
        <end position="74"/>
    </location>
</feature>
<feature type="region of interest" description="Disordered" evidence="16">
    <location>
        <begin position="1"/>
        <end position="556"/>
    </location>
</feature>
<dbReference type="InterPro" id="IPR036465">
    <property type="entry name" value="vWFA_dom_sf"/>
</dbReference>
<evidence type="ECO:0000259" key="17">
    <source>
        <dbReference type="Pfam" id="PF00626"/>
    </source>
</evidence>
<dbReference type="InterPro" id="IPR006896">
    <property type="entry name" value="Sec23/24_trunk_dom"/>
</dbReference>
<proteinExistence type="inferred from homology"/>
<evidence type="ECO:0000256" key="7">
    <source>
        <dbReference type="ARBA" id="ARBA00022490"/>
    </source>
</evidence>
<dbReference type="FunFam" id="2.30.30.380:FF:000004">
    <property type="entry name" value="SEC24 homolog B, COPII coat complex component"/>
    <property type="match status" value="1"/>
</dbReference>
<feature type="compositionally biased region" description="Polar residues" evidence="16">
    <location>
        <begin position="104"/>
        <end position="121"/>
    </location>
</feature>
<evidence type="ECO:0000256" key="5">
    <source>
        <dbReference type="ARBA" id="ARBA00008334"/>
    </source>
</evidence>
<feature type="compositionally biased region" description="Low complexity" evidence="16">
    <location>
        <begin position="529"/>
        <end position="549"/>
    </location>
</feature>
<feature type="domain" description="Sec23/Sec24 helical" evidence="20">
    <location>
        <begin position="1059"/>
        <end position="1157"/>
    </location>
</feature>
<gene>
    <name evidence="22" type="primary">SEC24B</name>
    <name evidence="22" type="ORF">BLAG_LOCUS8955</name>
</gene>
<feature type="compositionally biased region" description="Low complexity" evidence="16">
    <location>
        <begin position="315"/>
        <end position="324"/>
    </location>
</feature>
<dbReference type="InterPro" id="IPR036180">
    <property type="entry name" value="Gelsolin-like_dom_sf"/>
</dbReference>
<feature type="compositionally biased region" description="Pro residues" evidence="16">
    <location>
        <begin position="75"/>
        <end position="84"/>
    </location>
</feature>
<keyword evidence="14" id="KW-0472">Membrane</keyword>
<evidence type="ECO:0000256" key="1">
    <source>
        <dbReference type="ARBA" id="ARBA00004299"/>
    </source>
</evidence>
<dbReference type="SUPFAM" id="SSF81995">
    <property type="entry name" value="beta-sandwich domain of Sec23/24"/>
    <property type="match status" value="1"/>
</dbReference>
<dbReference type="GO" id="GO:0005829">
    <property type="term" value="C:cytosol"/>
    <property type="evidence" value="ECO:0007669"/>
    <property type="project" value="UniProtKB-SubCell"/>
</dbReference>
<sequence length="1313" mass="140424">MADPQAPFRPGVAPPPPGAQLQNGPSTNVGKPVPGPPMPGQQMVPPPGAGPPPPGHMYGTKPYAPGPYQGAGPPSSKPLAPPPSSGGYKNMYNQQGGAGPPPSSLHNSAPPLNQRNFTSTYGPSSAGGMPPPPSSGQYASPPGGRGGVGPPPSGPVPNGQTYGQPPASRPGMVPPHSAGYQPGMPHSSRQGGVPPPPSSMGQPASGMRPPPPSSMAPPPISMGPPPISVAPPPSSVGPPPSSMVPPRSMGQPYTSQPSPAPPPAKSALPPPTSFSNQPNQTVPSSRGGQGGVPPPPLPGQTYTPQQRPAGPPPMGQQYGPAQGLAPPPAGQRQPGPPTGPPSARSSTAPSPIPTQNFDAIEGGGVMPSYPGPPGPQMGPPSGPPTSQAMRRQYPHDPSVPSSGQEPIRVSGTMAPVSSAQGSFPPPPGAQPGYAPYGQVPPPPTSMGTAPPPSSKGFGPPPPGGQGMMPPPPGTQGSMPPPPSSMGQYQGGLPPPPSSQQGGMPPPPTSMGQFQGGLPPPGQQRPPLPQGGMPPSQGQQPGMYGQQMQQTPNDLASPFGRLTVAGGESRAVNLLQNRNICPPEPVEPPKANLRDDLKKVNTSPDLFRCTLTTLPQNQNLLNKCKLPLGILLHPFKDLSHLPVITSSVIVRCRSCRTYINPFVTFIDSRRWKCNLCYRVNDLPEEFMYNPLTKSYGEPHKRPEVQNSTIEFIAPSEYMLRPPQPAVYLFVLDVSHNAVEMGYLHSFCRVLLDELERFPGDARTAIGFLTFDKVLHFYNLAEGLSQPQMLIVSDTEDVFLPSPDNLLVNLQESKELIQDLLHQLPEMFADNTETHSALGPALQVAHKLMTPTGGRVCVFQSCLPSLGPGALKPREDPNQRAGTDVQHLGPATDFYKRMALECAGQQIAVDMFFMPGQYTDIATLSGVAKYSGGATFYFPGFHPVRGPAQVTRFERDLRRYLTRKIGFEAVMRIRCTRGLSIHTFHGNFFVRSTDLLSLPNVNPDAGFAMQVSIEEALVDSSTACFQAALLYTSSKGERRIRVHTMALPVSSNITEIYAGADQQAVVCLLARMAVDRSIMSSIRDAREAVINACIDCLAQYRNSVAGQQLGALMAPWSLRMFPLYILALLKHPAFRLGTSTRLDDRVNTMNQLKALPLASNMMALHPYMYAVHNLNDEGALTIRDQIIPQPPILSLSSERLSRDGAFLLDNGEGMFMFVGRSISVQFCTDVLGVESFAAIPDVMFELPELDNANSERVRSFVGWLREQRPFFPPLQIIREDSRQRMVFLQHLVEDRSESMFSYYEFLQHIQKEACK</sequence>
<dbReference type="SUPFAM" id="SSF82919">
    <property type="entry name" value="Zn-finger domain of Sec23/24"/>
    <property type="match status" value="1"/>
</dbReference>
<dbReference type="InterPro" id="IPR050550">
    <property type="entry name" value="SEC23_SEC24_subfamily"/>
</dbReference>
<feature type="compositionally biased region" description="Pro residues" evidence="16">
    <location>
        <begin position="438"/>
        <end position="483"/>
    </location>
</feature>
<dbReference type="SUPFAM" id="SSF53300">
    <property type="entry name" value="vWA-like"/>
    <property type="match status" value="1"/>
</dbReference>
<dbReference type="InterPro" id="IPR006900">
    <property type="entry name" value="Sec23/24_helical_dom"/>
</dbReference>
<keyword evidence="8" id="KW-0479">Metal-binding</keyword>
<evidence type="ECO:0000259" key="21">
    <source>
        <dbReference type="Pfam" id="PF08033"/>
    </source>
</evidence>
<dbReference type="EMBL" id="OV696700">
    <property type="protein sequence ID" value="CAH1247207.1"/>
    <property type="molecule type" value="Genomic_DNA"/>
</dbReference>
<dbReference type="InterPro" id="IPR029006">
    <property type="entry name" value="ADF-H/Gelsolin-like_dom_sf"/>
</dbReference>
<evidence type="ECO:0000256" key="12">
    <source>
        <dbReference type="ARBA" id="ARBA00022927"/>
    </source>
</evidence>
<accession>A0A8K0EFQ2</accession>
<feature type="compositionally biased region" description="Low complexity" evidence="16">
    <location>
        <begin position="244"/>
        <end position="257"/>
    </location>
</feature>
<keyword evidence="10" id="KW-0862">Zinc</keyword>
<feature type="compositionally biased region" description="Polar residues" evidence="16">
    <location>
        <begin position="273"/>
        <end position="286"/>
    </location>
</feature>
<keyword evidence="6" id="KW-0813">Transport</keyword>
<dbReference type="Pfam" id="PF08033">
    <property type="entry name" value="Sec23_BS"/>
    <property type="match status" value="1"/>
</dbReference>
<dbReference type="GO" id="GO:0006886">
    <property type="term" value="P:intracellular protein transport"/>
    <property type="evidence" value="ECO:0007669"/>
    <property type="project" value="InterPro"/>
</dbReference>
<keyword evidence="7" id="KW-0963">Cytoplasm</keyword>
<keyword evidence="9" id="KW-0256">Endoplasmic reticulum</keyword>
<reference evidence="22" key="1">
    <citation type="submission" date="2022-01" db="EMBL/GenBank/DDBJ databases">
        <authorList>
            <person name="Braso-Vives M."/>
        </authorList>
    </citation>
    <scope>NUCLEOTIDE SEQUENCE</scope>
</reference>
<feature type="compositionally biased region" description="Pro residues" evidence="16">
    <location>
        <begin position="492"/>
        <end position="508"/>
    </location>
</feature>
<evidence type="ECO:0000256" key="10">
    <source>
        <dbReference type="ARBA" id="ARBA00022833"/>
    </source>
</evidence>
<protein>
    <submittedName>
        <fullName evidence="22">SEC24B protein</fullName>
    </submittedName>
</protein>
<feature type="compositionally biased region" description="Pro residues" evidence="16">
    <location>
        <begin position="258"/>
        <end position="272"/>
    </location>
</feature>
<dbReference type="InterPro" id="IPR041742">
    <property type="entry name" value="Sec24-like_trunk_dom"/>
</dbReference>
<dbReference type="Gene3D" id="2.30.30.380">
    <property type="entry name" value="Zn-finger domain of Sec23/24"/>
    <property type="match status" value="1"/>
</dbReference>
<dbReference type="EMBL" id="OV696700">
    <property type="protein sequence ID" value="CAH1247205.1"/>
    <property type="molecule type" value="Genomic_DNA"/>
</dbReference>
<evidence type="ECO:0000313" key="22">
    <source>
        <dbReference type="EMBL" id="CAH1247207.1"/>
    </source>
</evidence>
<dbReference type="Pfam" id="PF00626">
    <property type="entry name" value="Gelsolin"/>
    <property type="match status" value="1"/>
</dbReference>
<evidence type="ECO:0000256" key="11">
    <source>
        <dbReference type="ARBA" id="ARBA00022892"/>
    </source>
</evidence>
<dbReference type="Pfam" id="PF04811">
    <property type="entry name" value="Sec23_trunk"/>
    <property type="match status" value="1"/>
</dbReference>
<dbReference type="GO" id="GO:0090110">
    <property type="term" value="P:COPII-coated vesicle cargo loading"/>
    <property type="evidence" value="ECO:0007669"/>
    <property type="project" value="TreeGrafter"/>
</dbReference>
<dbReference type="GO" id="GO:0000149">
    <property type="term" value="F:SNARE binding"/>
    <property type="evidence" value="ECO:0007669"/>
    <property type="project" value="TreeGrafter"/>
</dbReference>
<dbReference type="InterPro" id="IPR007123">
    <property type="entry name" value="Gelsolin-like_dom"/>
</dbReference>
<dbReference type="FunFam" id="3.40.50.410:FF:000019">
    <property type="entry name" value="SEC24 homolog B, COPII coat complex component"/>
    <property type="match status" value="1"/>
</dbReference>
<evidence type="ECO:0000256" key="15">
    <source>
        <dbReference type="ARBA" id="ARBA00023329"/>
    </source>
</evidence>
<feature type="domain" description="Gelsolin-like" evidence="17">
    <location>
        <begin position="1186"/>
        <end position="1258"/>
    </location>
</feature>
<comment type="subcellular location">
    <subcellularLocation>
        <location evidence="4">Cytoplasm</location>
        <location evidence="4">Cytosol</location>
    </subcellularLocation>
    <subcellularLocation>
        <location evidence="1">Cytoplasmic vesicle</location>
        <location evidence="1">COPII-coated vesicle membrane</location>
        <topology evidence="1">Peripheral membrane protein</topology>
        <orientation evidence="1">Cytoplasmic side</orientation>
    </subcellularLocation>
    <subcellularLocation>
        <location evidence="3">Endoplasmic reticulum membrane</location>
        <topology evidence="3">Peripheral membrane protein</topology>
        <orientation evidence="3">Cytoplasmic side</orientation>
    </subcellularLocation>
    <subcellularLocation>
        <location evidence="2">Golgi apparatus membrane</location>
    </subcellularLocation>
</comment>
<feature type="compositionally biased region" description="Low complexity" evidence="16">
    <location>
        <begin position="1"/>
        <end position="11"/>
    </location>
</feature>
<evidence type="ECO:0000256" key="2">
    <source>
        <dbReference type="ARBA" id="ARBA00004394"/>
    </source>
</evidence>
<dbReference type="Gene3D" id="3.40.20.10">
    <property type="entry name" value="Severin"/>
    <property type="match status" value="1"/>
</dbReference>
<dbReference type="Pfam" id="PF04815">
    <property type="entry name" value="Sec23_helical"/>
    <property type="match status" value="1"/>
</dbReference>
<dbReference type="Gene3D" id="2.60.40.1670">
    <property type="entry name" value="beta-sandwich domain of Sec23/24"/>
    <property type="match status" value="1"/>
</dbReference>
<dbReference type="GO" id="GO:0008270">
    <property type="term" value="F:zinc ion binding"/>
    <property type="evidence" value="ECO:0007669"/>
    <property type="project" value="InterPro"/>
</dbReference>
<feature type="compositionally biased region" description="Pro residues" evidence="16">
    <location>
        <begin position="33"/>
        <end position="55"/>
    </location>
</feature>
<keyword evidence="23" id="KW-1185">Reference proteome</keyword>
<dbReference type="Gene3D" id="3.40.50.410">
    <property type="entry name" value="von Willebrand factor, type A domain"/>
    <property type="match status" value="1"/>
</dbReference>
<evidence type="ECO:0000259" key="19">
    <source>
        <dbReference type="Pfam" id="PF04811"/>
    </source>
</evidence>
<feature type="domain" description="Zinc finger Sec23/Sec24-type" evidence="18">
    <location>
        <begin position="648"/>
        <end position="684"/>
    </location>
</feature>